<dbReference type="AlphaFoldDB" id="A0AAV0RPK5"/>
<dbReference type="InterPro" id="IPR010264">
    <property type="entry name" value="Self-incomp_S1"/>
</dbReference>
<sequence length="143" mass="17265">MRRALVLVISLVVFAVVNHVADAARTDGLWPVKKTVTITNRLPSKALLRVHCRSKNDDLGIRYLRYDESFHFKFRTDIFFRTLFYCSFEWPGSGRKHWYDIYNDWLDHCKHCKFVVKNYGVCKYNNRTYLYDKCFSWQNEIRH</sequence>
<evidence type="ECO:0000313" key="8">
    <source>
        <dbReference type="Proteomes" id="UP001154282"/>
    </source>
</evidence>
<evidence type="ECO:0000256" key="6">
    <source>
        <dbReference type="RuleBase" id="RU367044"/>
    </source>
</evidence>
<name>A0AAV0RPK5_9ROSI</name>
<evidence type="ECO:0000256" key="5">
    <source>
        <dbReference type="ARBA" id="ARBA00022729"/>
    </source>
</evidence>
<gene>
    <name evidence="7" type="ORF">LITE_LOCUS49267</name>
</gene>
<accession>A0AAV0RPK5</accession>
<comment type="similarity">
    <text evidence="2 6">Belongs to the plant self-incompatibility (S1) protein family.</text>
</comment>
<protein>
    <recommendedName>
        <fullName evidence="6">S-protein homolog</fullName>
    </recommendedName>
</protein>
<evidence type="ECO:0000256" key="2">
    <source>
        <dbReference type="ARBA" id="ARBA00005581"/>
    </source>
</evidence>
<dbReference type="PANTHER" id="PTHR31232:SF43">
    <property type="entry name" value="S-PROTEIN HOMOLOG 29-RELATED"/>
    <property type="match status" value="1"/>
</dbReference>
<dbReference type="Pfam" id="PF05938">
    <property type="entry name" value="Self-incomp_S1"/>
    <property type="match status" value="1"/>
</dbReference>
<comment type="caution">
    <text evidence="7">The sequence shown here is derived from an EMBL/GenBank/DDBJ whole genome shotgun (WGS) entry which is preliminary data.</text>
</comment>
<organism evidence="7 8">
    <name type="scientific">Linum tenue</name>
    <dbReference type="NCBI Taxonomy" id="586396"/>
    <lineage>
        <taxon>Eukaryota</taxon>
        <taxon>Viridiplantae</taxon>
        <taxon>Streptophyta</taxon>
        <taxon>Embryophyta</taxon>
        <taxon>Tracheophyta</taxon>
        <taxon>Spermatophyta</taxon>
        <taxon>Magnoliopsida</taxon>
        <taxon>eudicotyledons</taxon>
        <taxon>Gunneridae</taxon>
        <taxon>Pentapetalae</taxon>
        <taxon>rosids</taxon>
        <taxon>fabids</taxon>
        <taxon>Malpighiales</taxon>
        <taxon>Linaceae</taxon>
        <taxon>Linum</taxon>
    </lineage>
</organism>
<comment type="subcellular location">
    <subcellularLocation>
        <location evidence="1 6">Secreted</location>
    </subcellularLocation>
</comment>
<evidence type="ECO:0000313" key="7">
    <source>
        <dbReference type="EMBL" id="CAI0559517.1"/>
    </source>
</evidence>
<evidence type="ECO:0000256" key="1">
    <source>
        <dbReference type="ARBA" id="ARBA00004613"/>
    </source>
</evidence>
<reference evidence="7" key="1">
    <citation type="submission" date="2022-08" db="EMBL/GenBank/DDBJ databases">
        <authorList>
            <person name="Gutierrez-Valencia J."/>
        </authorList>
    </citation>
    <scope>NUCLEOTIDE SEQUENCE</scope>
</reference>
<dbReference type="PANTHER" id="PTHR31232">
    <property type="match status" value="1"/>
</dbReference>
<evidence type="ECO:0000256" key="4">
    <source>
        <dbReference type="ARBA" id="ARBA00022525"/>
    </source>
</evidence>
<keyword evidence="5 6" id="KW-0732">Signal</keyword>
<evidence type="ECO:0000256" key="3">
    <source>
        <dbReference type="ARBA" id="ARBA00022471"/>
    </source>
</evidence>
<dbReference type="GO" id="GO:0005576">
    <property type="term" value="C:extracellular region"/>
    <property type="evidence" value="ECO:0007669"/>
    <property type="project" value="UniProtKB-SubCell"/>
</dbReference>
<feature type="chain" id="PRO_5043103503" description="S-protein homolog" evidence="6">
    <location>
        <begin position="24"/>
        <end position="143"/>
    </location>
</feature>
<dbReference type="Proteomes" id="UP001154282">
    <property type="component" value="Unassembled WGS sequence"/>
</dbReference>
<dbReference type="GO" id="GO:0060320">
    <property type="term" value="P:rejection of self pollen"/>
    <property type="evidence" value="ECO:0007669"/>
    <property type="project" value="UniProtKB-KW"/>
</dbReference>
<keyword evidence="3 6" id="KW-0713">Self-incompatibility</keyword>
<dbReference type="EMBL" id="CAMGYJ010000011">
    <property type="protein sequence ID" value="CAI0559517.1"/>
    <property type="molecule type" value="Genomic_DNA"/>
</dbReference>
<keyword evidence="4 6" id="KW-0964">Secreted</keyword>
<feature type="signal peptide" evidence="6">
    <location>
        <begin position="1"/>
        <end position="23"/>
    </location>
</feature>
<keyword evidence="8" id="KW-1185">Reference proteome</keyword>
<proteinExistence type="inferred from homology"/>